<name>A0AAW7HT96_9GAMM</name>
<sequence length="101" mass="10899">MDYLVVEYKFGSSKQGVTKDGLQGSDGWLTGANTNYSRILESVGNNQKVADEISDSLKAGRVEKWLVHTDPFGRVTAGVMGKDGKLIPNPEATSKLLGVKK</sequence>
<protein>
    <submittedName>
        <fullName evidence="1">Uncharacterized protein</fullName>
    </submittedName>
</protein>
<dbReference type="AlphaFoldDB" id="A0AAW7HT96"/>
<reference evidence="1" key="1">
    <citation type="submission" date="2023-08" db="EMBL/GenBank/DDBJ databases">
        <title>WGS of Aeromonas isolates.</title>
        <authorList>
            <person name="Lee H."/>
        </authorList>
    </citation>
    <scope>NUCLEOTIDE SEQUENCE</scope>
    <source>
        <strain evidence="1">SL22</strain>
    </source>
</reference>
<dbReference type="RefSeq" id="WP_290021384.1">
    <property type="nucleotide sequence ID" value="NZ_JAOPLV010000001.1"/>
</dbReference>
<evidence type="ECO:0000313" key="1">
    <source>
        <dbReference type="EMBL" id="MDM5139201.1"/>
    </source>
</evidence>
<dbReference type="Proteomes" id="UP001168216">
    <property type="component" value="Unassembled WGS sequence"/>
</dbReference>
<proteinExistence type="predicted"/>
<dbReference type="EMBL" id="JAOPLV010000001">
    <property type="protein sequence ID" value="MDM5139201.1"/>
    <property type="molecule type" value="Genomic_DNA"/>
</dbReference>
<evidence type="ECO:0000313" key="2">
    <source>
        <dbReference type="Proteomes" id="UP001168216"/>
    </source>
</evidence>
<comment type="caution">
    <text evidence="1">The sequence shown here is derived from an EMBL/GenBank/DDBJ whole genome shotgun (WGS) entry which is preliminary data.</text>
</comment>
<accession>A0AAW7HT96</accession>
<organism evidence="1 2">
    <name type="scientific">Aeromonas bestiarum</name>
    <dbReference type="NCBI Taxonomy" id="105751"/>
    <lineage>
        <taxon>Bacteria</taxon>
        <taxon>Pseudomonadati</taxon>
        <taxon>Pseudomonadota</taxon>
        <taxon>Gammaproteobacteria</taxon>
        <taxon>Aeromonadales</taxon>
        <taxon>Aeromonadaceae</taxon>
        <taxon>Aeromonas</taxon>
    </lineage>
</organism>
<gene>
    <name evidence="1" type="ORF">OB959_05205</name>
</gene>